<accession>A0A1F7F7S8</accession>
<evidence type="ECO:0000256" key="2">
    <source>
        <dbReference type="ARBA" id="ARBA00023210"/>
    </source>
</evidence>
<dbReference type="PANTHER" id="PTHR38429">
    <property type="entry name" value="SEPTATION PROTEIN SPOVG-RELATED"/>
    <property type="match status" value="1"/>
</dbReference>
<evidence type="ECO:0000313" key="5">
    <source>
        <dbReference type="Proteomes" id="UP000179243"/>
    </source>
</evidence>
<dbReference type="GO" id="GO:0030435">
    <property type="term" value="P:sporulation resulting in formation of a cellular spore"/>
    <property type="evidence" value="ECO:0007669"/>
    <property type="project" value="InterPro"/>
</dbReference>
<organism evidence="4 5">
    <name type="scientific">Candidatus Raymondbacteria bacterium RIFOXYD12_FULL_49_13</name>
    <dbReference type="NCBI Taxonomy" id="1817890"/>
    <lineage>
        <taxon>Bacteria</taxon>
        <taxon>Raymondiibacteriota</taxon>
    </lineage>
</organism>
<evidence type="ECO:0000256" key="1">
    <source>
        <dbReference type="ARBA" id="ARBA00022618"/>
    </source>
</evidence>
<dbReference type="Proteomes" id="UP000179243">
    <property type="component" value="Unassembled WGS sequence"/>
</dbReference>
<evidence type="ECO:0000256" key="3">
    <source>
        <dbReference type="ARBA" id="ARBA00023306"/>
    </source>
</evidence>
<dbReference type="InterPro" id="IPR036751">
    <property type="entry name" value="SpoVG_sf"/>
</dbReference>
<reference evidence="4 5" key="1">
    <citation type="journal article" date="2016" name="Nat. Commun.">
        <title>Thousands of microbial genomes shed light on interconnected biogeochemical processes in an aquifer system.</title>
        <authorList>
            <person name="Anantharaman K."/>
            <person name="Brown C.T."/>
            <person name="Hug L.A."/>
            <person name="Sharon I."/>
            <person name="Castelle C.J."/>
            <person name="Probst A.J."/>
            <person name="Thomas B.C."/>
            <person name="Singh A."/>
            <person name="Wilkins M.J."/>
            <person name="Karaoz U."/>
            <person name="Brodie E.L."/>
            <person name="Williams K.H."/>
            <person name="Hubbard S.S."/>
            <person name="Banfield J.F."/>
        </authorList>
    </citation>
    <scope>NUCLEOTIDE SEQUENCE [LARGE SCALE GENOMIC DNA]</scope>
</reference>
<dbReference type="Gene3D" id="3.30.1120.40">
    <property type="entry name" value="Stage V sporulation protein G"/>
    <property type="match status" value="1"/>
</dbReference>
<gene>
    <name evidence="4" type="ORF">A2519_09640</name>
</gene>
<keyword evidence="2" id="KW-0717">Septation</keyword>
<evidence type="ECO:0008006" key="6">
    <source>
        <dbReference type="Google" id="ProtNLM"/>
    </source>
</evidence>
<evidence type="ECO:0000313" key="4">
    <source>
        <dbReference type="EMBL" id="OGK02715.1"/>
    </source>
</evidence>
<keyword evidence="3" id="KW-0131">Cell cycle</keyword>
<protein>
    <recommendedName>
        <fullName evidence="6">SpoVG family protein</fullName>
    </recommendedName>
</protein>
<dbReference type="SUPFAM" id="SSF160537">
    <property type="entry name" value="SpoVG-like"/>
    <property type="match status" value="1"/>
</dbReference>
<sequence length="101" mass="11306">MNELDITELRIYPVKEKKSNLLAFCTATFNNALCVSGIRIKEGVKGVYVAFPVQKSGDKTYPIVFPASEEARKNIFNRILATYVINHCVDDYSETSQAVKA</sequence>
<dbReference type="AlphaFoldDB" id="A0A1F7F7S8"/>
<dbReference type="GO" id="GO:0000917">
    <property type="term" value="P:division septum assembly"/>
    <property type="evidence" value="ECO:0007669"/>
    <property type="project" value="UniProtKB-KW"/>
</dbReference>
<name>A0A1F7F7S8_UNCRA</name>
<proteinExistence type="predicted"/>
<dbReference type="EMBL" id="MFYX01000103">
    <property type="protein sequence ID" value="OGK02715.1"/>
    <property type="molecule type" value="Genomic_DNA"/>
</dbReference>
<dbReference type="InterPro" id="IPR007170">
    <property type="entry name" value="SpoVG"/>
</dbReference>
<keyword evidence="1" id="KW-0132">Cell division</keyword>
<comment type="caution">
    <text evidence="4">The sequence shown here is derived from an EMBL/GenBank/DDBJ whole genome shotgun (WGS) entry which is preliminary data.</text>
</comment>
<dbReference type="Pfam" id="PF04026">
    <property type="entry name" value="SpoVG"/>
    <property type="match status" value="1"/>
</dbReference>
<dbReference type="PANTHER" id="PTHR38429:SF1">
    <property type="entry name" value="SEPTATION PROTEIN SPOVG-RELATED"/>
    <property type="match status" value="1"/>
</dbReference>